<dbReference type="SUPFAM" id="SSF49899">
    <property type="entry name" value="Concanavalin A-like lectins/glucanases"/>
    <property type="match status" value="1"/>
</dbReference>
<name>A0ABT0G528_9ACTN</name>
<organism evidence="1 2">
    <name type="scientific">Actinomadura luzonensis</name>
    <dbReference type="NCBI Taxonomy" id="2805427"/>
    <lineage>
        <taxon>Bacteria</taxon>
        <taxon>Bacillati</taxon>
        <taxon>Actinomycetota</taxon>
        <taxon>Actinomycetes</taxon>
        <taxon>Streptosporangiales</taxon>
        <taxon>Thermomonosporaceae</taxon>
        <taxon>Actinomadura</taxon>
    </lineage>
</organism>
<dbReference type="Gene3D" id="2.60.120.200">
    <property type="match status" value="1"/>
</dbReference>
<comment type="caution">
    <text evidence="1">The sequence shown here is derived from an EMBL/GenBank/DDBJ whole genome shotgun (WGS) entry which is preliminary data.</text>
</comment>
<gene>
    <name evidence="1" type="ORF">MF672_038840</name>
</gene>
<reference evidence="1 2" key="1">
    <citation type="submission" date="2022-04" db="EMBL/GenBank/DDBJ databases">
        <title>Genome draft of Actinomadura sp. ATCC 31491.</title>
        <authorList>
            <person name="Shi X."/>
            <person name="Du Y."/>
        </authorList>
    </citation>
    <scope>NUCLEOTIDE SEQUENCE [LARGE SCALE GENOMIC DNA]</scope>
    <source>
        <strain evidence="1 2">ATCC 31491</strain>
    </source>
</reference>
<accession>A0ABT0G528</accession>
<evidence type="ECO:0008006" key="3">
    <source>
        <dbReference type="Google" id="ProtNLM"/>
    </source>
</evidence>
<dbReference type="Proteomes" id="UP001317259">
    <property type="component" value="Unassembled WGS sequence"/>
</dbReference>
<evidence type="ECO:0000313" key="2">
    <source>
        <dbReference type="Proteomes" id="UP001317259"/>
    </source>
</evidence>
<evidence type="ECO:0000313" key="1">
    <source>
        <dbReference type="EMBL" id="MCK2219711.1"/>
    </source>
</evidence>
<keyword evidence="2" id="KW-1185">Reference proteome</keyword>
<protein>
    <recommendedName>
        <fullName evidence="3">LamG domain-containing protein</fullName>
    </recommendedName>
</protein>
<proteinExistence type="predicted"/>
<dbReference type="EMBL" id="JAKRKC020000002">
    <property type="protein sequence ID" value="MCK2219711.1"/>
    <property type="molecule type" value="Genomic_DNA"/>
</dbReference>
<dbReference type="InterPro" id="IPR013320">
    <property type="entry name" value="ConA-like_dom_sf"/>
</dbReference>
<dbReference type="RefSeq" id="WP_242375234.1">
    <property type="nucleotide sequence ID" value="NZ_JAKRKC020000002.1"/>
</dbReference>
<sequence length="410" mass="41146">MAVRFDASGESYNRALALGAQSAWTVSMWVKLAANRLVSTILWQIDNGSSDWLTVRAWDGSALAIETDGEWNALLSHTLTVGTWTYVGIGAETNGDVSRVIGDAGGTLTTSTPNYGATTFNAGFLLLGVGGLSTSWLNGSIAAVKVWSGVRLTTDELLQEAYTYQPQRTSNLRCWYPFDRLEATDFSGNANTLSGGTGASLDPDGPPISWSTGRHRLAIPTSSTPPTGSVAAGLPPLGAASTGAVRVSGSATHTLPGLSASATGAAVVAGSAALGLPSLSASAAGTAESPGELAVGLPSLGAAATGHVQPPGEIAATLPGISAGLDGTVFLGIVDHDLPALSASAVGAVVVSGALGATLPGLVAEVPTDIIYDITVTTPGAERGWAAGEPERAVAADGAVRGWTAGRPTT</sequence>